<reference evidence="1 2" key="1">
    <citation type="submission" date="2019-08" db="EMBL/GenBank/DDBJ databases">
        <title>In-depth cultivation of the pig gut microbiome towards novel bacterial diversity and tailored functional studies.</title>
        <authorList>
            <person name="Wylensek D."/>
            <person name="Hitch T.C.A."/>
            <person name="Clavel T."/>
        </authorList>
    </citation>
    <scope>NUCLEOTIDE SEQUENCE [LARGE SCALE GENOMIC DNA]</scope>
    <source>
        <strain evidence="1 2">RF-744-FAT-4</strain>
    </source>
</reference>
<dbReference type="GO" id="GO:0003700">
    <property type="term" value="F:DNA-binding transcription factor activity"/>
    <property type="evidence" value="ECO:0007669"/>
    <property type="project" value="TreeGrafter"/>
</dbReference>
<dbReference type="Pfam" id="PF02082">
    <property type="entry name" value="Rrf2"/>
    <property type="match status" value="1"/>
</dbReference>
<dbReference type="PROSITE" id="PS51197">
    <property type="entry name" value="HTH_RRF2_2"/>
    <property type="match status" value="1"/>
</dbReference>
<dbReference type="GO" id="GO:0005829">
    <property type="term" value="C:cytosol"/>
    <property type="evidence" value="ECO:0007669"/>
    <property type="project" value="TreeGrafter"/>
</dbReference>
<dbReference type="PANTHER" id="PTHR33221">
    <property type="entry name" value="WINGED HELIX-TURN-HELIX TRANSCRIPTIONAL REGULATOR, RRF2 FAMILY"/>
    <property type="match status" value="1"/>
</dbReference>
<dbReference type="InterPro" id="IPR036390">
    <property type="entry name" value="WH_DNA-bd_sf"/>
</dbReference>
<keyword evidence="2" id="KW-1185">Reference proteome</keyword>
<sequence length="144" mass="16007">MQVSTKFTIAIHVLTATAYFSKDQKVTSEFLAASVGSNPVIIRNIMGQLKKAGLIAVKRGPGGMAITRPLDQITFRDVYRAVETHGEEALFRFHSNPNLKCPVGRNIHFALDDILEAIHRDFEEDLSRHTLAEVYENTVRAIAG</sequence>
<evidence type="ECO:0000313" key="1">
    <source>
        <dbReference type="EMBL" id="MSS19825.1"/>
    </source>
</evidence>
<dbReference type="SUPFAM" id="SSF46785">
    <property type="entry name" value="Winged helix' DNA-binding domain"/>
    <property type="match status" value="1"/>
</dbReference>
<dbReference type="Gene3D" id="1.10.10.10">
    <property type="entry name" value="Winged helix-like DNA-binding domain superfamily/Winged helix DNA-binding domain"/>
    <property type="match status" value="1"/>
</dbReference>
<dbReference type="PANTHER" id="PTHR33221:SF15">
    <property type="entry name" value="HTH-TYPE TRANSCRIPTIONAL REGULATOR YWGB-RELATED"/>
    <property type="match status" value="1"/>
</dbReference>
<dbReference type="RefSeq" id="WP_154576196.1">
    <property type="nucleotide sequence ID" value="NZ_VUMO01000005.1"/>
</dbReference>
<organism evidence="1 2">
    <name type="scientific">Pseudoramibacter porci</name>
    <dbReference type="NCBI Taxonomy" id="2606631"/>
    <lineage>
        <taxon>Bacteria</taxon>
        <taxon>Bacillati</taxon>
        <taxon>Bacillota</taxon>
        <taxon>Clostridia</taxon>
        <taxon>Eubacteriales</taxon>
        <taxon>Eubacteriaceae</taxon>
        <taxon>Pseudoramibacter</taxon>
    </lineage>
</organism>
<dbReference type="AlphaFoldDB" id="A0A7X2TA81"/>
<evidence type="ECO:0000313" key="2">
    <source>
        <dbReference type="Proteomes" id="UP000461754"/>
    </source>
</evidence>
<dbReference type="InterPro" id="IPR036388">
    <property type="entry name" value="WH-like_DNA-bd_sf"/>
</dbReference>
<accession>A0A7X2TA81</accession>
<dbReference type="Proteomes" id="UP000461754">
    <property type="component" value="Unassembled WGS sequence"/>
</dbReference>
<protein>
    <submittedName>
        <fullName evidence="1">Rrf2 family transcriptional regulator</fullName>
    </submittedName>
</protein>
<proteinExistence type="predicted"/>
<gene>
    <name evidence="1" type="ORF">FYJ52_05340</name>
</gene>
<dbReference type="InterPro" id="IPR000944">
    <property type="entry name" value="Tscrpt_reg_Rrf2"/>
</dbReference>
<name>A0A7X2TA81_9FIRM</name>
<comment type="caution">
    <text evidence="1">The sequence shown here is derived from an EMBL/GenBank/DDBJ whole genome shotgun (WGS) entry which is preliminary data.</text>
</comment>
<dbReference type="EMBL" id="VUMO01000005">
    <property type="protein sequence ID" value="MSS19825.1"/>
    <property type="molecule type" value="Genomic_DNA"/>
</dbReference>